<reference evidence="5" key="1">
    <citation type="submission" date="2023-10" db="EMBL/GenBank/DDBJ databases">
        <title>Genome assembly of Pristionchus species.</title>
        <authorList>
            <person name="Yoshida K."/>
            <person name="Sommer R.J."/>
        </authorList>
    </citation>
    <scope>NUCLEOTIDE SEQUENCE</scope>
    <source>
        <strain evidence="5">RS5133</strain>
    </source>
</reference>
<dbReference type="Pfam" id="PF10937">
    <property type="entry name" value="Kgd4-YMR31"/>
    <property type="match status" value="1"/>
</dbReference>
<comment type="subcellular location">
    <subcellularLocation>
        <location evidence="1">Mitochondrion</location>
    </subcellularLocation>
</comment>
<organism evidence="5 6">
    <name type="scientific">Pristionchus fissidentatus</name>
    <dbReference type="NCBI Taxonomy" id="1538716"/>
    <lineage>
        <taxon>Eukaryota</taxon>
        <taxon>Metazoa</taxon>
        <taxon>Ecdysozoa</taxon>
        <taxon>Nematoda</taxon>
        <taxon>Chromadorea</taxon>
        <taxon>Rhabditida</taxon>
        <taxon>Rhabditina</taxon>
        <taxon>Diplogasteromorpha</taxon>
        <taxon>Diplogasteroidea</taxon>
        <taxon>Neodiplogasteridae</taxon>
        <taxon>Pristionchus</taxon>
    </lineage>
</organism>
<protein>
    <submittedName>
        <fullName evidence="5">Uncharacterized protein</fullName>
    </submittedName>
</protein>
<gene>
    <name evidence="5" type="ORF">PFISCL1PPCAC_18241</name>
</gene>
<feature type="compositionally biased region" description="Low complexity" evidence="4">
    <location>
        <begin position="28"/>
        <end position="45"/>
    </location>
</feature>
<evidence type="ECO:0000313" key="6">
    <source>
        <dbReference type="Proteomes" id="UP001432322"/>
    </source>
</evidence>
<comment type="caution">
    <text evidence="5">The sequence shown here is derived from an EMBL/GenBank/DDBJ whole genome shotgun (WGS) entry which is preliminary data.</text>
</comment>
<dbReference type="Proteomes" id="UP001432322">
    <property type="component" value="Unassembled WGS sequence"/>
</dbReference>
<dbReference type="InterPro" id="IPR020373">
    <property type="entry name" value="Kgd4/YMR-31"/>
</dbReference>
<evidence type="ECO:0000256" key="2">
    <source>
        <dbReference type="ARBA" id="ARBA00023128"/>
    </source>
</evidence>
<feature type="non-terminal residue" evidence="5">
    <location>
        <position position="96"/>
    </location>
</feature>
<evidence type="ECO:0000256" key="4">
    <source>
        <dbReference type="SAM" id="MobiDB-lite"/>
    </source>
</evidence>
<dbReference type="AlphaFoldDB" id="A0AAV5W4T5"/>
<comment type="similarity">
    <text evidence="3">Belongs to the alpha-ketoglutarate dehydrogenase component 4 family.</text>
</comment>
<dbReference type="EMBL" id="BTSY01000005">
    <property type="protein sequence ID" value="GMT26944.1"/>
    <property type="molecule type" value="Genomic_DNA"/>
</dbReference>
<dbReference type="GO" id="GO:0006103">
    <property type="term" value="P:2-oxoglutarate metabolic process"/>
    <property type="evidence" value="ECO:0007669"/>
    <property type="project" value="InterPro"/>
</dbReference>
<evidence type="ECO:0000256" key="1">
    <source>
        <dbReference type="ARBA" id="ARBA00004173"/>
    </source>
</evidence>
<dbReference type="GO" id="GO:0005739">
    <property type="term" value="C:mitochondrion"/>
    <property type="evidence" value="ECO:0007669"/>
    <property type="project" value="UniProtKB-SubCell"/>
</dbReference>
<keyword evidence="6" id="KW-1185">Reference proteome</keyword>
<evidence type="ECO:0000313" key="5">
    <source>
        <dbReference type="EMBL" id="GMT26944.1"/>
    </source>
</evidence>
<evidence type="ECO:0000256" key="3">
    <source>
        <dbReference type="ARBA" id="ARBA00043970"/>
    </source>
</evidence>
<sequence>RAPLIKFVGARMPRPNFAAIAAQPFKPAAPAARSSSAPPTAASTTGLKKKGFAIEESQMPMRFRRPAIDPFEIAAINNGGAYGLVLEEPKKAGGKK</sequence>
<accession>A0AAV5W4T5</accession>
<keyword evidence="2" id="KW-0496">Mitochondrion</keyword>
<feature type="non-terminal residue" evidence="5">
    <location>
        <position position="1"/>
    </location>
</feature>
<proteinExistence type="inferred from homology"/>
<feature type="region of interest" description="Disordered" evidence="4">
    <location>
        <begin position="28"/>
        <end position="49"/>
    </location>
</feature>
<name>A0AAV5W4T5_9BILA</name>